<organism evidence="7 8">
    <name type="scientific">Chitinophaga flava</name>
    <dbReference type="NCBI Taxonomy" id="2259036"/>
    <lineage>
        <taxon>Bacteria</taxon>
        <taxon>Pseudomonadati</taxon>
        <taxon>Bacteroidota</taxon>
        <taxon>Chitinophagia</taxon>
        <taxon>Chitinophagales</taxon>
        <taxon>Chitinophagaceae</taxon>
        <taxon>Chitinophaga</taxon>
    </lineage>
</organism>
<dbReference type="EMBL" id="QFFJ01000002">
    <property type="protein sequence ID" value="RBL89515.1"/>
    <property type="molecule type" value="Genomic_DNA"/>
</dbReference>
<evidence type="ECO:0000259" key="6">
    <source>
        <dbReference type="Pfam" id="PF07980"/>
    </source>
</evidence>
<reference evidence="7 8" key="1">
    <citation type="submission" date="2018-05" db="EMBL/GenBank/DDBJ databases">
        <title>Chitinophaga sp. K3CV102501T nov., isolated from isolated from a monsoon evergreen broad-leaved forest soil.</title>
        <authorList>
            <person name="Lv Y."/>
        </authorList>
    </citation>
    <scope>NUCLEOTIDE SEQUENCE [LARGE SCALE GENOMIC DNA]</scope>
    <source>
        <strain evidence="7 8">GDMCC 1.1325</strain>
    </source>
</reference>
<comment type="subcellular location">
    <subcellularLocation>
        <location evidence="1">Cell outer membrane</location>
    </subcellularLocation>
</comment>
<evidence type="ECO:0000313" key="8">
    <source>
        <dbReference type="Proteomes" id="UP000253410"/>
    </source>
</evidence>
<evidence type="ECO:0000256" key="5">
    <source>
        <dbReference type="ARBA" id="ARBA00023237"/>
    </source>
</evidence>
<evidence type="ECO:0000256" key="1">
    <source>
        <dbReference type="ARBA" id="ARBA00004442"/>
    </source>
</evidence>
<dbReference type="InterPro" id="IPR011990">
    <property type="entry name" value="TPR-like_helical_dom_sf"/>
</dbReference>
<evidence type="ECO:0000256" key="3">
    <source>
        <dbReference type="ARBA" id="ARBA00022729"/>
    </source>
</evidence>
<comment type="caution">
    <text evidence="7">The sequence shown here is derived from an EMBL/GenBank/DDBJ whole genome shotgun (WGS) entry which is preliminary data.</text>
</comment>
<dbReference type="InterPro" id="IPR012944">
    <property type="entry name" value="SusD_RagB_dom"/>
</dbReference>
<protein>
    <recommendedName>
        <fullName evidence="6">RagB/SusD domain-containing protein</fullName>
    </recommendedName>
</protein>
<dbReference type="Gene3D" id="1.25.40.390">
    <property type="match status" value="1"/>
</dbReference>
<keyword evidence="8" id="KW-1185">Reference proteome</keyword>
<dbReference type="SUPFAM" id="SSF48452">
    <property type="entry name" value="TPR-like"/>
    <property type="match status" value="1"/>
</dbReference>
<accession>A0A365XV99</accession>
<proteinExistence type="inferred from homology"/>
<dbReference type="GO" id="GO:0009279">
    <property type="term" value="C:cell outer membrane"/>
    <property type="evidence" value="ECO:0007669"/>
    <property type="project" value="UniProtKB-SubCell"/>
</dbReference>
<dbReference type="AlphaFoldDB" id="A0A365XV99"/>
<name>A0A365XV99_9BACT</name>
<evidence type="ECO:0000313" key="7">
    <source>
        <dbReference type="EMBL" id="RBL89515.1"/>
    </source>
</evidence>
<dbReference type="Proteomes" id="UP000253410">
    <property type="component" value="Unassembled WGS sequence"/>
</dbReference>
<feature type="domain" description="RagB/SusD" evidence="6">
    <location>
        <begin position="384"/>
        <end position="511"/>
    </location>
</feature>
<keyword evidence="3" id="KW-0732">Signal</keyword>
<evidence type="ECO:0000256" key="2">
    <source>
        <dbReference type="ARBA" id="ARBA00006275"/>
    </source>
</evidence>
<comment type="similarity">
    <text evidence="2">Belongs to the SusD family.</text>
</comment>
<dbReference type="OrthoDB" id="1183184at2"/>
<keyword evidence="4" id="KW-0472">Membrane</keyword>
<dbReference type="Pfam" id="PF07980">
    <property type="entry name" value="SusD_RagB"/>
    <property type="match status" value="1"/>
</dbReference>
<keyword evidence="5" id="KW-0998">Cell outer membrane</keyword>
<sequence length="556" mass="61708">MYTPSLTSGLYKLALRSVSKQQKFTIMKKVFLAILSASLFLSCNKKSLDLIDPNAPNPAVLKTEEGLIRGTLGIYSKFGLNFWWRALANHDIMGDSYTISAGNFSWRWVNQVTKITLSNGTVLTPPQGGPQATELKSRNDRSFGTDNAFYSEWAALYFVNNQANLILDVTTQNDLKLTGSADEVATKKAVVRAFAFWWKGFAYSRIGSMYIAGVQADKFVDGTLLSHDFIAHDAVVKLGNDNFDACIAELNKITNIAVYNNLFKRIIPDFTIAGKGGIISPDAWKKQISTYKARNLLVNKKTAQMTSADWNNILTLASAGIAKDDKIFTMRSADVNDLVGTTAWSPYRLQVGWANVSERLIQDFKAGDKRYDRNIDGPYAPYGNERNRGAQYATRWYLFEISDGGDWASTTTGLAEVPVACSYEENELMLAEANIHLGNIDEGLKHVDNVRDYQNSGLTHVSGTGLTQAAALEELRIERRIGLFLKNVSFYDARRWGVTVPAAQGGGRKNAWVIKPDNKLDANATIEYNYLDYWDVPMNELDFNTPSSGSAPVNSN</sequence>
<evidence type="ECO:0000256" key="4">
    <source>
        <dbReference type="ARBA" id="ARBA00023136"/>
    </source>
</evidence>
<gene>
    <name evidence="7" type="ORF">DF182_23670</name>
</gene>